<comment type="caution">
    <text evidence="1">The sequence shown here is derived from an EMBL/GenBank/DDBJ whole genome shotgun (WGS) entry which is preliminary data.</text>
</comment>
<reference evidence="1" key="1">
    <citation type="submission" date="2019-10" db="EMBL/GenBank/DDBJ databases">
        <authorList>
            <consortium name="DOE Joint Genome Institute"/>
            <person name="Kuo A."/>
            <person name="Miyauchi S."/>
            <person name="Kiss E."/>
            <person name="Drula E."/>
            <person name="Kohler A."/>
            <person name="Sanchez-Garcia M."/>
            <person name="Andreopoulos B."/>
            <person name="Barry K.W."/>
            <person name="Bonito G."/>
            <person name="Buee M."/>
            <person name="Carver A."/>
            <person name="Chen C."/>
            <person name="Cichocki N."/>
            <person name="Clum A."/>
            <person name="Culley D."/>
            <person name="Crous P.W."/>
            <person name="Fauchery L."/>
            <person name="Girlanda M."/>
            <person name="Hayes R."/>
            <person name="Keri Z."/>
            <person name="Labutti K."/>
            <person name="Lipzen A."/>
            <person name="Lombard V."/>
            <person name="Magnuson J."/>
            <person name="Maillard F."/>
            <person name="Morin E."/>
            <person name="Murat C."/>
            <person name="Nolan M."/>
            <person name="Ohm R."/>
            <person name="Pangilinan J."/>
            <person name="Pereira M."/>
            <person name="Perotto S."/>
            <person name="Peter M."/>
            <person name="Riley R."/>
            <person name="Sitrit Y."/>
            <person name="Stielow B."/>
            <person name="Szollosi G."/>
            <person name="Zifcakova L."/>
            <person name="Stursova M."/>
            <person name="Spatafora J.W."/>
            <person name="Tedersoo L."/>
            <person name="Vaario L.-M."/>
            <person name="Yamada A."/>
            <person name="Yan M."/>
            <person name="Wang P."/>
            <person name="Xu J."/>
            <person name="Bruns T."/>
            <person name="Baldrian P."/>
            <person name="Vilgalys R."/>
            <person name="Henrissat B."/>
            <person name="Grigoriev I.V."/>
            <person name="Hibbett D."/>
            <person name="Nagy L.G."/>
            <person name="Martin F.M."/>
        </authorList>
    </citation>
    <scope>NUCLEOTIDE SEQUENCE</scope>
    <source>
        <strain evidence="1">P2</strain>
    </source>
</reference>
<sequence length="424" mass="46550">MAAANPTQPYHSSHQQALPDDPETATLKRTYLSLLTNQQVTDICITLDLYVPPHIRNTIWPYDLKAATAALLASQNKPALSENPTSDNQSKSTDCSDQTANGHEPPPMASLAQPPQKPPSESQEHPQQSQSHPQPHPPLPPPPHVQYYPYSSPQVPPYPHAPYYGHGQYHPPGMPGFLPPPMHYGTMYTRPPVTRPDGSTEDLPSYEEMIVNALMEHPDQEGAPPKDLFAWMAARYPLQTNFRPSASQALQKAFKRGRLEKGPGGKYRLNASWEGGSTSRRTTRRPLTQQVVVPPPHQPLPFTQVPLPPHGQFNYQHPGYPGQQQKLEHVPTNRDTSVASTVIDDSGEGSEAWEAAQNILKALNFGNLLQQVEQQAQQAAAADKTLVGIYSDVPPIRDERAALQSDLVLLAALLTKIAEGSDAG</sequence>
<proteinExistence type="predicted"/>
<gene>
    <name evidence="1" type="ORF">BDM02DRAFT_3184360</name>
</gene>
<evidence type="ECO:0000313" key="2">
    <source>
        <dbReference type="Proteomes" id="UP000886501"/>
    </source>
</evidence>
<dbReference type="Proteomes" id="UP000886501">
    <property type="component" value="Unassembled WGS sequence"/>
</dbReference>
<keyword evidence="2" id="KW-1185">Reference proteome</keyword>
<dbReference type="EMBL" id="MU117974">
    <property type="protein sequence ID" value="KAF9651606.1"/>
    <property type="molecule type" value="Genomic_DNA"/>
</dbReference>
<reference evidence="1" key="2">
    <citation type="journal article" date="2020" name="Nat. Commun.">
        <title>Large-scale genome sequencing of mycorrhizal fungi provides insights into the early evolution of symbiotic traits.</title>
        <authorList>
            <person name="Miyauchi S."/>
            <person name="Kiss E."/>
            <person name="Kuo A."/>
            <person name="Drula E."/>
            <person name="Kohler A."/>
            <person name="Sanchez-Garcia M."/>
            <person name="Morin E."/>
            <person name="Andreopoulos B."/>
            <person name="Barry K.W."/>
            <person name="Bonito G."/>
            <person name="Buee M."/>
            <person name="Carver A."/>
            <person name="Chen C."/>
            <person name="Cichocki N."/>
            <person name="Clum A."/>
            <person name="Culley D."/>
            <person name="Crous P.W."/>
            <person name="Fauchery L."/>
            <person name="Girlanda M."/>
            <person name="Hayes R.D."/>
            <person name="Keri Z."/>
            <person name="LaButti K."/>
            <person name="Lipzen A."/>
            <person name="Lombard V."/>
            <person name="Magnuson J."/>
            <person name="Maillard F."/>
            <person name="Murat C."/>
            <person name="Nolan M."/>
            <person name="Ohm R.A."/>
            <person name="Pangilinan J."/>
            <person name="Pereira M.F."/>
            <person name="Perotto S."/>
            <person name="Peter M."/>
            <person name="Pfister S."/>
            <person name="Riley R."/>
            <person name="Sitrit Y."/>
            <person name="Stielow J.B."/>
            <person name="Szollosi G."/>
            <person name="Zifcakova L."/>
            <person name="Stursova M."/>
            <person name="Spatafora J.W."/>
            <person name="Tedersoo L."/>
            <person name="Vaario L.M."/>
            <person name="Yamada A."/>
            <person name="Yan M."/>
            <person name="Wang P."/>
            <person name="Xu J."/>
            <person name="Bruns T."/>
            <person name="Baldrian P."/>
            <person name="Vilgalys R."/>
            <person name="Dunand C."/>
            <person name="Henrissat B."/>
            <person name="Grigoriev I.V."/>
            <person name="Hibbett D."/>
            <person name="Nagy L.G."/>
            <person name="Martin F.M."/>
        </authorList>
    </citation>
    <scope>NUCLEOTIDE SEQUENCE</scope>
    <source>
        <strain evidence="1">P2</strain>
    </source>
</reference>
<name>A0ACB6ZPK6_THEGA</name>
<evidence type="ECO:0000313" key="1">
    <source>
        <dbReference type="EMBL" id="KAF9651606.1"/>
    </source>
</evidence>
<protein>
    <submittedName>
        <fullName evidence="1">Uncharacterized protein</fullName>
    </submittedName>
</protein>
<organism evidence="1 2">
    <name type="scientific">Thelephora ganbajun</name>
    <name type="common">Ganba fungus</name>
    <dbReference type="NCBI Taxonomy" id="370292"/>
    <lineage>
        <taxon>Eukaryota</taxon>
        <taxon>Fungi</taxon>
        <taxon>Dikarya</taxon>
        <taxon>Basidiomycota</taxon>
        <taxon>Agaricomycotina</taxon>
        <taxon>Agaricomycetes</taxon>
        <taxon>Thelephorales</taxon>
        <taxon>Thelephoraceae</taxon>
        <taxon>Thelephora</taxon>
    </lineage>
</organism>
<accession>A0ACB6ZPK6</accession>